<dbReference type="OrthoDB" id="695347at2759"/>
<sequence length="259" mass="30041">MYGSRVGGRKQLDRSYLVRSPPQSRRHAGNSREESCILLYVIDELLNLMIIALRSTEKCRRIVLNSQQIRMPRLIKLRRRRLRLCLRDVFGTRERGREMVKTTPLGKELILRTRLRIINATFFKQIPGIGGWEEYRSQVPTLEAHMAIIHAALRRYKARRIERGLFHFVPKPDSVSFWLLSPMGAPPGAARREAMRKWRRWREKRKAVQSALLGKRSSSSSMLMPGCEMMARLMRPSALLYFAYLVSVAAVGIVVLLRL</sequence>
<feature type="region of interest" description="Disordered" evidence="1">
    <location>
        <begin position="1"/>
        <end position="29"/>
    </location>
</feature>
<comment type="caution">
    <text evidence="3">The sequence shown here is derived from an EMBL/GenBank/DDBJ whole genome shotgun (WGS) entry which is preliminary data.</text>
</comment>
<keyword evidence="2" id="KW-0472">Membrane</keyword>
<proteinExistence type="predicted"/>
<feature type="non-terminal residue" evidence="3">
    <location>
        <position position="1"/>
    </location>
</feature>
<keyword evidence="2" id="KW-0812">Transmembrane</keyword>
<accession>A0A5J9TZ23</accession>
<keyword evidence="4" id="KW-1185">Reference proteome</keyword>
<feature type="transmembrane region" description="Helical" evidence="2">
    <location>
        <begin position="238"/>
        <end position="257"/>
    </location>
</feature>
<dbReference type="Proteomes" id="UP000324897">
    <property type="component" value="Unassembled WGS sequence"/>
</dbReference>
<evidence type="ECO:0000313" key="4">
    <source>
        <dbReference type="Proteomes" id="UP000324897"/>
    </source>
</evidence>
<dbReference type="EMBL" id="RWGY01000031">
    <property type="protein sequence ID" value="TVU16634.1"/>
    <property type="molecule type" value="Genomic_DNA"/>
</dbReference>
<evidence type="ECO:0000256" key="2">
    <source>
        <dbReference type="SAM" id="Phobius"/>
    </source>
</evidence>
<evidence type="ECO:0000256" key="1">
    <source>
        <dbReference type="SAM" id="MobiDB-lite"/>
    </source>
</evidence>
<keyword evidence="2" id="KW-1133">Transmembrane helix</keyword>
<evidence type="ECO:0000313" key="3">
    <source>
        <dbReference type="EMBL" id="TVU16634.1"/>
    </source>
</evidence>
<protein>
    <submittedName>
        <fullName evidence="3">Uncharacterized protein</fullName>
    </submittedName>
</protein>
<name>A0A5J9TZ23_9POAL</name>
<dbReference type="Gramene" id="TVU16634">
    <property type="protein sequence ID" value="TVU16634"/>
    <property type="gene ID" value="EJB05_40207"/>
</dbReference>
<dbReference type="AlphaFoldDB" id="A0A5J9TZ23"/>
<organism evidence="3 4">
    <name type="scientific">Eragrostis curvula</name>
    <name type="common">weeping love grass</name>
    <dbReference type="NCBI Taxonomy" id="38414"/>
    <lineage>
        <taxon>Eukaryota</taxon>
        <taxon>Viridiplantae</taxon>
        <taxon>Streptophyta</taxon>
        <taxon>Embryophyta</taxon>
        <taxon>Tracheophyta</taxon>
        <taxon>Spermatophyta</taxon>
        <taxon>Magnoliopsida</taxon>
        <taxon>Liliopsida</taxon>
        <taxon>Poales</taxon>
        <taxon>Poaceae</taxon>
        <taxon>PACMAD clade</taxon>
        <taxon>Chloridoideae</taxon>
        <taxon>Eragrostideae</taxon>
        <taxon>Eragrostidinae</taxon>
        <taxon>Eragrostis</taxon>
    </lineage>
</organism>
<gene>
    <name evidence="3" type="ORF">EJB05_40207</name>
</gene>
<reference evidence="3 4" key="1">
    <citation type="journal article" date="2019" name="Sci. Rep.">
        <title>A high-quality genome of Eragrostis curvula grass provides insights into Poaceae evolution and supports new strategies to enhance forage quality.</title>
        <authorList>
            <person name="Carballo J."/>
            <person name="Santos B.A.C.M."/>
            <person name="Zappacosta D."/>
            <person name="Garbus I."/>
            <person name="Selva J.P."/>
            <person name="Gallo C.A."/>
            <person name="Diaz A."/>
            <person name="Albertini E."/>
            <person name="Caccamo M."/>
            <person name="Echenique V."/>
        </authorList>
    </citation>
    <scope>NUCLEOTIDE SEQUENCE [LARGE SCALE GENOMIC DNA]</scope>
    <source>
        <strain evidence="4">cv. Victoria</strain>
        <tissue evidence="3">Leaf</tissue>
    </source>
</reference>